<dbReference type="EC" id="2.7.7.19" evidence="5"/>
<keyword evidence="7" id="KW-0808">Transferase</keyword>
<dbReference type="GO" id="GO:0010605">
    <property type="term" value="P:negative regulation of macromolecule metabolic process"/>
    <property type="evidence" value="ECO:0007669"/>
    <property type="project" value="UniProtKB-ARBA"/>
</dbReference>
<feature type="compositionally biased region" description="Basic and acidic residues" evidence="10">
    <location>
        <begin position="673"/>
        <end position="687"/>
    </location>
</feature>
<comment type="subcellular location">
    <subcellularLocation>
        <location evidence="3">Cytoplasm</location>
    </subcellularLocation>
</comment>
<feature type="domain" description="Poly(A) RNA polymerase mitochondrial-like central palm" evidence="12">
    <location>
        <begin position="349"/>
        <end position="495"/>
    </location>
</feature>
<keyword evidence="8" id="KW-0479">Metal-binding</keyword>
<feature type="domain" description="PAP-associated" evidence="11">
    <location>
        <begin position="595"/>
        <end position="624"/>
    </location>
</feature>
<comment type="similarity">
    <text evidence="4">Belongs to the DNA polymerase type-B-like family.</text>
</comment>
<dbReference type="EMBL" id="JASBNA010000005">
    <property type="protein sequence ID" value="KAK7691454.1"/>
    <property type="molecule type" value="Genomic_DNA"/>
</dbReference>
<evidence type="ECO:0000259" key="12">
    <source>
        <dbReference type="Pfam" id="PF22600"/>
    </source>
</evidence>
<comment type="cofactor">
    <cofactor evidence="1">
        <name>Mn(2+)</name>
        <dbReference type="ChEBI" id="CHEBI:29035"/>
    </cofactor>
</comment>
<dbReference type="InterPro" id="IPR002058">
    <property type="entry name" value="PAP_assoc"/>
</dbReference>
<dbReference type="Proteomes" id="UP001385951">
    <property type="component" value="Unassembled WGS sequence"/>
</dbReference>
<evidence type="ECO:0000256" key="1">
    <source>
        <dbReference type="ARBA" id="ARBA00001936"/>
    </source>
</evidence>
<dbReference type="SUPFAM" id="SSF81301">
    <property type="entry name" value="Nucleotidyltransferase"/>
    <property type="match status" value="1"/>
</dbReference>
<keyword evidence="9" id="KW-0460">Magnesium</keyword>
<evidence type="ECO:0000256" key="4">
    <source>
        <dbReference type="ARBA" id="ARBA00008593"/>
    </source>
</evidence>
<evidence type="ECO:0000256" key="8">
    <source>
        <dbReference type="ARBA" id="ARBA00022723"/>
    </source>
</evidence>
<comment type="cofactor">
    <cofactor evidence="2">
        <name>Mg(2+)</name>
        <dbReference type="ChEBI" id="CHEBI:18420"/>
    </cofactor>
</comment>
<evidence type="ECO:0000256" key="9">
    <source>
        <dbReference type="ARBA" id="ARBA00022842"/>
    </source>
</evidence>
<evidence type="ECO:0000313" key="14">
    <source>
        <dbReference type="Proteomes" id="UP001385951"/>
    </source>
</evidence>
<organism evidence="13 14">
    <name type="scientific">Cerrena zonata</name>
    <dbReference type="NCBI Taxonomy" id="2478898"/>
    <lineage>
        <taxon>Eukaryota</taxon>
        <taxon>Fungi</taxon>
        <taxon>Dikarya</taxon>
        <taxon>Basidiomycota</taxon>
        <taxon>Agaricomycotina</taxon>
        <taxon>Agaricomycetes</taxon>
        <taxon>Polyporales</taxon>
        <taxon>Cerrenaceae</taxon>
        <taxon>Cerrena</taxon>
    </lineage>
</organism>
<evidence type="ECO:0000256" key="2">
    <source>
        <dbReference type="ARBA" id="ARBA00001946"/>
    </source>
</evidence>
<dbReference type="AlphaFoldDB" id="A0AAW0GI28"/>
<gene>
    <name evidence="13" type="ORF">QCA50_004853</name>
</gene>
<feature type="compositionally biased region" description="Polar residues" evidence="10">
    <location>
        <begin position="652"/>
        <end position="668"/>
    </location>
</feature>
<dbReference type="Gene3D" id="3.30.460.10">
    <property type="entry name" value="Beta Polymerase, domain 2"/>
    <property type="match status" value="1"/>
</dbReference>
<evidence type="ECO:0000256" key="5">
    <source>
        <dbReference type="ARBA" id="ARBA00012388"/>
    </source>
</evidence>
<dbReference type="GO" id="GO:0046872">
    <property type="term" value="F:metal ion binding"/>
    <property type="evidence" value="ECO:0007669"/>
    <property type="project" value="UniProtKB-KW"/>
</dbReference>
<comment type="caution">
    <text evidence="13">The sequence shown here is derived from an EMBL/GenBank/DDBJ whole genome shotgun (WGS) entry which is preliminary data.</text>
</comment>
<dbReference type="Pfam" id="PF22600">
    <property type="entry name" value="MTPAP-like_central"/>
    <property type="match status" value="1"/>
</dbReference>
<dbReference type="GO" id="GO:1990817">
    <property type="term" value="F:poly(A) RNA polymerase activity"/>
    <property type="evidence" value="ECO:0007669"/>
    <property type="project" value="UniProtKB-EC"/>
</dbReference>
<dbReference type="Gene3D" id="1.10.1410.10">
    <property type="match status" value="2"/>
</dbReference>
<dbReference type="PANTHER" id="PTHR12271:SF40">
    <property type="entry name" value="POLY(A) RNA POLYMERASE GLD2"/>
    <property type="match status" value="1"/>
</dbReference>
<evidence type="ECO:0000313" key="13">
    <source>
        <dbReference type="EMBL" id="KAK7691454.1"/>
    </source>
</evidence>
<feature type="region of interest" description="Disordered" evidence="10">
    <location>
        <begin position="650"/>
        <end position="692"/>
    </location>
</feature>
<dbReference type="PANTHER" id="PTHR12271">
    <property type="entry name" value="POLY A POLYMERASE CID PAP -RELATED"/>
    <property type="match status" value="1"/>
</dbReference>
<evidence type="ECO:0000256" key="6">
    <source>
        <dbReference type="ARBA" id="ARBA00022490"/>
    </source>
</evidence>
<dbReference type="InterPro" id="IPR043519">
    <property type="entry name" value="NT_sf"/>
</dbReference>
<evidence type="ECO:0000256" key="3">
    <source>
        <dbReference type="ARBA" id="ARBA00004496"/>
    </source>
</evidence>
<proteinExistence type="inferred from homology"/>
<evidence type="ECO:0000259" key="11">
    <source>
        <dbReference type="Pfam" id="PF03828"/>
    </source>
</evidence>
<dbReference type="SUPFAM" id="SSF81631">
    <property type="entry name" value="PAP/OAS1 substrate-binding domain"/>
    <property type="match status" value="2"/>
</dbReference>
<keyword evidence="6" id="KW-0963">Cytoplasm</keyword>
<protein>
    <recommendedName>
        <fullName evidence="5">polynucleotide adenylyltransferase</fullName>
        <ecNumber evidence="5">2.7.7.19</ecNumber>
    </recommendedName>
</protein>
<sequence>MAMTDAKESWLIFCDTAETKARRKHLQEHLSFALQRRYGTGYSISDVGMHQWGRDLEDISPEFAIIDVNYHKINSPSAACGAYSDVYDPLKVATALGEAGFTHLTPVRSHYIEDGPNLPGRVIARGNEPFTLSMPGPTVWRTVQLFREYVNFSYRFPELIAFLWIWAHSHNIHHAFSGRILTLMAISVFQKRGGIIGYLQDPELPLSDTGTLTRNSVWVHELGQNPSRAYQVDTSFHTAHKLPSRIPQLVVPFFKYMNQDLVHQLPQLSTRSTAFHLSRFTVPDPFLHTNDLALSIPKEFRIRFAKLRLEAWMVLKRGGSLYDVLGPHFPNRVNAVSTPTPRPTKVSIDVEIRNMYEAARPSDDIIANRASTIQKVQSLVRSNFFKPSPYKVRPFGSTVVGLDTNKSDLDLVIVDPYRPRVSEWSAYEERRKDRIYNVKLLGRLLREASFTQVEVRATASVPIVKFRDPVTRIACDLSVGETLGVDNTFLIKTYCDLLPVLRPLLFAIKQWAKPLGLNTPSGAGPGGASFSSYALTLMTIAFCQLKGWLPNIQEDIPKDAYTYHWFKSKPSVIKCRAGFRKPVHWESKEVSLKEALLAWFNFWGAQFKYDKNIISIRDGGAIPRIKPKYDISHKDFANFLDIDDTMTPLDGSKQTSEFQTEDSQTSEAEQAFEESHSESDADNEFDHPLPAPLPQELEEEATDPFATQATWWTKPVIVMDPFIHVKNTTSMVAEGRQRQFRKECSIAHSMLRTGRSFADVIRYAESKKRSNERASRAS</sequence>
<name>A0AAW0GI28_9APHY</name>
<dbReference type="Pfam" id="PF03828">
    <property type="entry name" value="PAP_assoc"/>
    <property type="match status" value="1"/>
</dbReference>
<reference evidence="13 14" key="1">
    <citation type="submission" date="2022-09" db="EMBL/GenBank/DDBJ databases">
        <authorList>
            <person name="Palmer J.M."/>
        </authorList>
    </citation>
    <scope>NUCLEOTIDE SEQUENCE [LARGE SCALE GENOMIC DNA]</scope>
    <source>
        <strain evidence="13 14">DSM 7382</strain>
    </source>
</reference>
<dbReference type="CDD" id="cd05402">
    <property type="entry name" value="NT_PAP_TUTase"/>
    <property type="match status" value="1"/>
</dbReference>
<dbReference type="GO" id="GO:0005737">
    <property type="term" value="C:cytoplasm"/>
    <property type="evidence" value="ECO:0007669"/>
    <property type="project" value="UniProtKB-SubCell"/>
</dbReference>
<dbReference type="InterPro" id="IPR054708">
    <property type="entry name" value="MTPAP-like_central"/>
</dbReference>
<keyword evidence="14" id="KW-1185">Reference proteome</keyword>
<evidence type="ECO:0000256" key="10">
    <source>
        <dbReference type="SAM" id="MobiDB-lite"/>
    </source>
</evidence>
<evidence type="ECO:0000256" key="7">
    <source>
        <dbReference type="ARBA" id="ARBA00022679"/>
    </source>
</evidence>
<accession>A0AAW0GI28</accession>
<dbReference type="GO" id="GO:0031123">
    <property type="term" value="P:RNA 3'-end processing"/>
    <property type="evidence" value="ECO:0007669"/>
    <property type="project" value="TreeGrafter"/>
</dbReference>